<sequence length="40" mass="4455">MDTTWTLRFIVCLLCCRASLAELKEPAGEGGLTNVRIIIF</sequence>
<feature type="signal peptide" evidence="1">
    <location>
        <begin position="1"/>
        <end position="21"/>
    </location>
</feature>
<name>V9ID32_APICE</name>
<organism evidence="2">
    <name type="scientific">Apis cerana</name>
    <name type="common">Indian honeybee</name>
    <dbReference type="NCBI Taxonomy" id="7461"/>
    <lineage>
        <taxon>Eukaryota</taxon>
        <taxon>Metazoa</taxon>
        <taxon>Ecdysozoa</taxon>
        <taxon>Arthropoda</taxon>
        <taxon>Hexapoda</taxon>
        <taxon>Insecta</taxon>
        <taxon>Pterygota</taxon>
        <taxon>Neoptera</taxon>
        <taxon>Endopterygota</taxon>
        <taxon>Hymenoptera</taxon>
        <taxon>Apocrita</taxon>
        <taxon>Aculeata</taxon>
        <taxon>Apoidea</taxon>
        <taxon>Anthophila</taxon>
        <taxon>Apidae</taxon>
        <taxon>Apis</taxon>
    </lineage>
</organism>
<keyword evidence="1" id="KW-0732">Signal</keyword>
<accession>V9ID32</accession>
<dbReference type="EMBL" id="JR039130">
    <property type="protein sequence ID" value="AEY58547.1"/>
    <property type="molecule type" value="mRNA"/>
</dbReference>
<dbReference type="AlphaFoldDB" id="V9ID32"/>
<evidence type="ECO:0000256" key="1">
    <source>
        <dbReference type="SAM" id="SignalP"/>
    </source>
</evidence>
<feature type="chain" id="PRO_5004777544" evidence="1">
    <location>
        <begin position="22"/>
        <end position="40"/>
    </location>
</feature>
<protein>
    <submittedName>
        <fullName evidence="2">Uncharacterized protein</fullName>
    </submittedName>
</protein>
<gene>
    <name evidence="2" type="ORF">ACCB01145.2</name>
</gene>
<reference evidence="2" key="1">
    <citation type="submission" date="2011-11" db="EMBL/GenBank/DDBJ databases">
        <title>Decoding the brain transcriptome of the Eastern honeybee (Apis cerana) based on pyrosequencing.</title>
        <authorList>
            <person name="Sun L."/>
            <person name="Zheng H."/>
            <person name="Wang Y."/>
            <person name="Xie X."/>
            <person name="Zhu Y."/>
            <person name="Gu W."/>
            <person name="Wang S."/>
        </authorList>
    </citation>
    <scope>NUCLEOTIDE SEQUENCE</scope>
    <source>
        <tissue evidence="2">Brain</tissue>
    </source>
</reference>
<proteinExistence type="evidence at transcript level"/>
<evidence type="ECO:0000313" key="2">
    <source>
        <dbReference type="EMBL" id="AEY58547.1"/>
    </source>
</evidence>